<organism evidence="7 8">
    <name type="scientific">Candidatus Paraluminiphilus aquimaris</name>
    <dbReference type="NCBI Taxonomy" id="2518994"/>
    <lineage>
        <taxon>Bacteria</taxon>
        <taxon>Pseudomonadati</taxon>
        <taxon>Pseudomonadota</taxon>
        <taxon>Gammaproteobacteria</taxon>
        <taxon>Cellvibrionales</taxon>
        <taxon>Halieaceae</taxon>
        <taxon>Candidatus Paraluminiphilus</taxon>
    </lineage>
</organism>
<evidence type="ECO:0000313" key="7">
    <source>
        <dbReference type="EMBL" id="UZP73394.1"/>
    </source>
</evidence>
<dbReference type="InterPro" id="IPR036278">
    <property type="entry name" value="Sialidase_sf"/>
</dbReference>
<keyword evidence="3 6" id="KW-0732">Signal</keyword>
<dbReference type="EMBL" id="CP036501">
    <property type="protein sequence ID" value="UZP73394.1"/>
    <property type="molecule type" value="Genomic_DNA"/>
</dbReference>
<evidence type="ECO:0000256" key="3">
    <source>
        <dbReference type="ARBA" id="ARBA00022729"/>
    </source>
</evidence>
<feature type="compositionally biased region" description="Polar residues" evidence="5">
    <location>
        <begin position="892"/>
        <end position="901"/>
    </location>
</feature>
<dbReference type="InterPro" id="IPR015943">
    <property type="entry name" value="WD40/YVTN_repeat-like_dom_sf"/>
</dbReference>
<sequence>MSRSLCGLLSGAALALLTTIPVAFAEPVKENIGLFGGYVADILALDDSGTTELLIAVENSQRGVYRYDTSSMTWGSETNPPGTALAASDKTPGYASQLEGYPGQPEFAFATLSNDRTGMNRRLYGHADYGRAVTGTLVWEEINDPTSGATYDDVVIMHGHASGMYFAQRDKINVITRSSGSLSISSIFEMSDITSLSSAMDWEVVDFALTDVSKAYVAIRNGMTDAYRLYEISPSSAPTRITLPAAAPIELRTGVCPLSDCDVKVELVTTDLADATGDTLYIAGSSVNAMIFKSTDGGSTWDQGADFQCINNTACGGGEFYDGYPRGDVARYKGTATSGTESRYVFIGRVVFDNDTPSSGWQTTAKLSTTVMSSGSPVIVESNANDPAVELDPNDSTKVYIATDLAIGEMTHTTGYLSSGSEIAAAQGIEGLIINDLDYFEISPTEKHLWIATKSGAAFAPNYDPTNPTSVSAASSWVFPIFAGGDGAPHRAVIIDPNDKANVLMGIGSVYRNETGDGIDPSSGVYDPVLVADNSNWSRVFDPENFATDPSVDPTTTDPLFGDNVMRSYATALEWQTSSAGSCDRAYLSIANTDEGEQGGIFYSDDDGGTWTADTLSSGRFSAPVNTLLSNDNFLWAGVGDEFGRSSLSGIYARVSLCASNDWWKPTHTDPIFTAIQADDYVVAIDGATTPSEASITARAYIGSNEIESTPPTSSPTYRVTKAELQNSTSCSGFACWQFTDVTPSSIYGPVSAVAVDPSDTAHVWVSYSNCIQESTDGGSTWSDFGGACTDDHEDVVALVYDDLIAGTSQGAYAYASEPSEETDSDADGVSDEEDAFPDDPAASVDTDEDGMPDEWNAGATEIQISESSLTLDDDDDNDGFTDVEEADAGTDPQSANSTPLPSGLSIALIAAVLNTSEEASSPASFDFTADFESQDPSADAPVTGWSVYVNVFTGDAYAYGYGFDAKVNDEQALNISDEVGTGQGAQSLNVYSDYSNREAQESGQRVEVNVYREFTIDAADTGDIRFEFDAKRPSDTSLGINSPGSAAGFIKILDPNNGYQTVVYETVDTTNISSSTWSRLGVEVTLDGATQAGLLIQFGFTVSSTNDAASGVLYDNATAFRK</sequence>
<evidence type="ECO:0000256" key="5">
    <source>
        <dbReference type="SAM" id="MobiDB-lite"/>
    </source>
</evidence>
<feature type="compositionally biased region" description="Acidic residues" evidence="5">
    <location>
        <begin position="819"/>
        <end position="838"/>
    </location>
</feature>
<dbReference type="InterPro" id="IPR059100">
    <property type="entry name" value="TSP3_bac"/>
</dbReference>
<dbReference type="Pfam" id="PF18884">
    <property type="entry name" value="TSP3_bac"/>
    <property type="match status" value="1"/>
</dbReference>
<keyword evidence="4" id="KW-0106">Calcium</keyword>
<name>A0ABY6Q464_9GAMM</name>
<evidence type="ECO:0008006" key="9">
    <source>
        <dbReference type="Google" id="ProtNLM"/>
    </source>
</evidence>
<feature type="chain" id="PRO_5045465488" description="Exo-alpha-sialidase" evidence="6">
    <location>
        <begin position="26"/>
        <end position="1123"/>
    </location>
</feature>
<evidence type="ECO:0000256" key="1">
    <source>
        <dbReference type="ARBA" id="ARBA00004613"/>
    </source>
</evidence>
<reference evidence="7 8" key="1">
    <citation type="submission" date="2019-02" db="EMBL/GenBank/DDBJ databases">
        <title>Halieaceae_genomes.</title>
        <authorList>
            <person name="Li S.-H."/>
        </authorList>
    </citation>
    <scope>NUCLEOTIDE SEQUENCE [LARGE SCALE GENOMIC DNA]</scope>
    <source>
        <strain evidence="7 8">JH123</strain>
    </source>
</reference>
<comment type="subcellular location">
    <subcellularLocation>
        <location evidence="1">Secreted</location>
    </subcellularLocation>
</comment>
<dbReference type="SUPFAM" id="SSF50939">
    <property type="entry name" value="Sialidases"/>
    <property type="match status" value="1"/>
</dbReference>
<feature type="region of interest" description="Disordered" evidence="5">
    <location>
        <begin position="815"/>
        <end position="901"/>
    </location>
</feature>
<keyword evidence="2" id="KW-0964">Secreted</keyword>
<evidence type="ECO:0000313" key="8">
    <source>
        <dbReference type="Proteomes" id="UP001317963"/>
    </source>
</evidence>
<evidence type="ECO:0000256" key="4">
    <source>
        <dbReference type="ARBA" id="ARBA00022837"/>
    </source>
</evidence>
<evidence type="ECO:0000256" key="6">
    <source>
        <dbReference type="SAM" id="SignalP"/>
    </source>
</evidence>
<gene>
    <name evidence="7" type="ORF">E0F26_00980</name>
</gene>
<dbReference type="Proteomes" id="UP001317963">
    <property type="component" value="Chromosome"/>
</dbReference>
<feature type="compositionally biased region" description="Acidic residues" evidence="5">
    <location>
        <begin position="872"/>
        <end position="889"/>
    </location>
</feature>
<keyword evidence="8" id="KW-1185">Reference proteome</keyword>
<feature type="signal peptide" evidence="6">
    <location>
        <begin position="1"/>
        <end position="25"/>
    </location>
</feature>
<dbReference type="RefSeq" id="WP_279242173.1">
    <property type="nucleotide sequence ID" value="NZ_CP036501.1"/>
</dbReference>
<dbReference type="Gene3D" id="2.130.10.10">
    <property type="entry name" value="YVTN repeat-like/Quinoprotein amine dehydrogenase"/>
    <property type="match status" value="1"/>
</dbReference>
<protein>
    <recommendedName>
        <fullName evidence="9">Exo-alpha-sialidase</fullName>
    </recommendedName>
</protein>
<proteinExistence type="predicted"/>
<evidence type="ECO:0000256" key="2">
    <source>
        <dbReference type="ARBA" id="ARBA00022525"/>
    </source>
</evidence>
<accession>A0ABY6Q464</accession>